<dbReference type="InterPro" id="IPR027470">
    <property type="entry name" value="Cation_efflux_CTD"/>
</dbReference>
<evidence type="ECO:0000256" key="6">
    <source>
        <dbReference type="ARBA" id="ARBA00023065"/>
    </source>
</evidence>
<keyword evidence="3" id="KW-0813">Transport</keyword>
<evidence type="ECO:0000256" key="1">
    <source>
        <dbReference type="ARBA" id="ARBA00004141"/>
    </source>
</evidence>
<evidence type="ECO:0000313" key="12">
    <source>
        <dbReference type="Proteomes" id="UP000198660"/>
    </source>
</evidence>
<evidence type="ECO:0000256" key="7">
    <source>
        <dbReference type="ARBA" id="ARBA00023136"/>
    </source>
</evidence>
<feature type="transmembrane region" description="Helical" evidence="8">
    <location>
        <begin position="25"/>
        <end position="46"/>
    </location>
</feature>
<sequence>MHQHHGQDQQGASFTEQREGNRKGLIIALTITTGIMIMEFVGGWIINSLALLSDAGHMLSDVASMVLGLVAMGFANRPTTSQKTYGLYRFEILAAMFNAITLFIIAAVILWEAVDRFRKPPEVAGGTMVILAAIGLVANVTSAWFLLRKGDVKENVNLKGVYLHVIGDALGSAGAFVAGLLMIFFSWYIADPIISVLVSLLILKSAYGVLKQSIHILMEGTPSSINEEKVRETLLGISGVMDVHDLHIWTITSGMDTLTCHLQIKDDHDGQQVLQAAIHKIEEDFGIHHTTIQVEKSDLQHRDLWV</sequence>
<evidence type="ECO:0000313" key="11">
    <source>
        <dbReference type="EMBL" id="SFS89170.1"/>
    </source>
</evidence>
<keyword evidence="7 8" id="KW-0472">Membrane</keyword>
<dbReference type="GO" id="GO:0005385">
    <property type="term" value="F:zinc ion transmembrane transporter activity"/>
    <property type="evidence" value="ECO:0007669"/>
    <property type="project" value="TreeGrafter"/>
</dbReference>
<keyword evidence="4 8" id="KW-0812">Transmembrane</keyword>
<comment type="similarity">
    <text evidence="2">Belongs to the cation diffusion facilitator (CDF) transporter (TC 2.A.4) family. SLC30A subfamily.</text>
</comment>
<dbReference type="PANTHER" id="PTHR11562">
    <property type="entry name" value="CATION EFFLUX PROTEIN/ ZINC TRANSPORTER"/>
    <property type="match status" value="1"/>
</dbReference>
<dbReference type="Pfam" id="PF16916">
    <property type="entry name" value="ZT_dimer"/>
    <property type="match status" value="1"/>
</dbReference>
<name>A0A1I6TJ19_9BACL</name>
<evidence type="ECO:0000259" key="10">
    <source>
        <dbReference type="Pfam" id="PF16916"/>
    </source>
</evidence>
<dbReference type="EMBL" id="FPAA01000010">
    <property type="protein sequence ID" value="SFS89170.1"/>
    <property type="molecule type" value="Genomic_DNA"/>
</dbReference>
<proteinExistence type="inferred from homology"/>
<accession>A0A1I6TJ19</accession>
<dbReference type="PANTHER" id="PTHR11562:SF17">
    <property type="entry name" value="RE54080P-RELATED"/>
    <property type="match status" value="1"/>
</dbReference>
<keyword evidence="6" id="KW-0406">Ion transport</keyword>
<evidence type="ECO:0000256" key="4">
    <source>
        <dbReference type="ARBA" id="ARBA00022692"/>
    </source>
</evidence>
<dbReference type="Pfam" id="PF01545">
    <property type="entry name" value="Cation_efflux"/>
    <property type="match status" value="1"/>
</dbReference>
<feature type="transmembrane region" description="Helical" evidence="8">
    <location>
        <begin position="87"/>
        <end position="111"/>
    </location>
</feature>
<dbReference type="Proteomes" id="UP000198660">
    <property type="component" value="Unassembled WGS sequence"/>
</dbReference>
<keyword evidence="5 8" id="KW-1133">Transmembrane helix</keyword>
<dbReference type="InterPro" id="IPR027469">
    <property type="entry name" value="Cation_efflux_TMD_sf"/>
</dbReference>
<dbReference type="RefSeq" id="WP_091838093.1">
    <property type="nucleotide sequence ID" value="NZ_FPAA01000010.1"/>
</dbReference>
<dbReference type="InterPro" id="IPR058533">
    <property type="entry name" value="Cation_efflux_TM"/>
</dbReference>
<evidence type="ECO:0000256" key="8">
    <source>
        <dbReference type="SAM" id="Phobius"/>
    </source>
</evidence>
<dbReference type="NCBIfam" id="TIGR01297">
    <property type="entry name" value="CDF"/>
    <property type="match status" value="1"/>
</dbReference>
<dbReference type="AlphaFoldDB" id="A0A1I6TJ19"/>
<evidence type="ECO:0000259" key="9">
    <source>
        <dbReference type="Pfam" id="PF01545"/>
    </source>
</evidence>
<dbReference type="OrthoDB" id="9809646at2"/>
<protein>
    <submittedName>
        <fullName evidence="11">Cobalt-zinc-cadmium efflux system protein</fullName>
    </submittedName>
</protein>
<dbReference type="SUPFAM" id="SSF160240">
    <property type="entry name" value="Cation efflux protein cytoplasmic domain-like"/>
    <property type="match status" value="1"/>
</dbReference>
<feature type="transmembrane region" description="Helical" evidence="8">
    <location>
        <begin position="193"/>
        <end position="210"/>
    </location>
</feature>
<feature type="domain" description="Cation efflux protein cytoplasmic" evidence="10">
    <location>
        <begin position="222"/>
        <end position="296"/>
    </location>
</feature>
<dbReference type="InterPro" id="IPR002524">
    <property type="entry name" value="Cation_efflux"/>
</dbReference>
<evidence type="ECO:0000256" key="5">
    <source>
        <dbReference type="ARBA" id="ARBA00022989"/>
    </source>
</evidence>
<reference evidence="12" key="1">
    <citation type="submission" date="2016-10" db="EMBL/GenBank/DDBJ databases">
        <authorList>
            <person name="Varghese N."/>
            <person name="Submissions S."/>
        </authorList>
    </citation>
    <scope>NUCLEOTIDE SEQUENCE [LARGE SCALE GENOMIC DNA]</scope>
    <source>
        <strain evidence="12">DSM 45789</strain>
    </source>
</reference>
<feature type="transmembrane region" description="Helical" evidence="8">
    <location>
        <begin position="123"/>
        <end position="147"/>
    </location>
</feature>
<keyword evidence="12" id="KW-1185">Reference proteome</keyword>
<dbReference type="SUPFAM" id="SSF161111">
    <property type="entry name" value="Cation efflux protein transmembrane domain-like"/>
    <property type="match status" value="1"/>
</dbReference>
<organism evidence="11 12">
    <name type="scientific">Marininema halotolerans</name>
    <dbReference type="NCBI Taxonomy" id="1155944"/>
    <lineage>
        <taxon>Bacteria</taxon>
        <taxon>Bacillati</taxon>
        <taxon>Bacillota</taxon>
        <taxon>Bacilli</taxon>
        <taxon>Bacillales</taxon>
        <taxon>Thermoactinomycetaceae</taxon>
        <taxon>Marininema</taxon>
    </lineage>
</organism>
<feature type="domain" description="Cation efflux protein transmembrane" evidence="9">
    <location>
        <begin position="25"/>
        <end position="218"/>
    </location>
</feature>
<dbReference type="InterPro" id="IPR036837">
    <property type="entry name" value="Cation_efflux_CTD_sf"/>
</dbReference>
<evidence type="ECO:0000256" key="2">
    <source>
        <dbReference type="ARBA" id="ARBA00008873"/>
    </source>
</evidence>
<comment type="subcellular location">
    <subcellularLocation>
        <location evidence="1">Membrane</location>
        <topology evidence="1">Multi-pass membrane protein</topology>
    </subcellularLocation>
</comment>
<dbReference type="InterPro" id="IPR050681">
    <property type="entry name" value="CDF/SLC30A"/>
</dbReference>
<dbReference type="Gene3D" id="1.20.1510.10">
    <property type="entry name" value="Cation efflux protein transmembrane domain"/>
    <property type="match status" value="1"/>
</dbReference>
<feature type="transmembrane region" description="Helical" evidence="8">
    <location>
        <begin position="58"/>
        <end position="75"/>
    </location>
</feature>
<dbReference type="GO" id="GO:0005886">
    <property type="term" value="C:plasma membrane"/>
    <property type="evidence" value="ECO:0007669"/>
    <property type="project" value="TreeGrafter"/>
</dbReference>
<feature type="transmembrane region" description="Helical" evidence="8">
    <location>
        <begin position="168"/>
        <end position="187"/>
    </location>
</feature>
<evidence type="ECO:0000256" key="3">
    <source>
        <dbReference type="ARBA" id="ARBA00022448"/>
    </source>
</evidence>
<gene>
    <name evidence="11" type="ORF">SAMN05444972_11049</name>
</gene>